<dbReference type="OrthoDB" id="7206991at2"/>
<reference evidence="2 3" key="2">
    <citation type="submission" date="2019-09" db="EMBL/GenBank/DDBJ databases">
        <authorList>
            <person name="Jin C."/>
        </authorList>
    </citation>
    <scope>NUCLEOTIDE SEQUENCE [LARGE SCALE GENOMIC DNA]</scope>
    <source>
        <strain evidence="2 3">BN140002</strain>
    </source>
</reference>
<dbReference type="Pfam" id="PF11994">
    <property type="entry name" value="DUF3489"/>
    <property type="match status" value="1"/>
</dbReference>
<keyword evidence="3" id="KW-1185">Reference proteome</keyword>
<reference evidence="2 3" key="1">
    <citation type="submission" date="2019-09" db="EMBL/GenBank/DDBJ databases">
        <title>Salinarimonas rosea gen. nov., sp. nov., a new member of the a-2 subgroup of the Proteobacteria.</title>
        <authorList>
            <person name="Liu J."/>
        </authorList>
    </citation>
    <scope>NUCLEOTIDE SEQUENCE [LARGE SCALE GENOMIC DNA]</scope>
    <source>
        <strain evidence="2 3">BN140002</strain>
    </source>
</reference>
<proteinExistence type="predicted"/>
<organism evidence="2 3">
    <name type="scientific">Salinarimonas soli</name>
    <dbReference type="NCBI Taxonomy" id="1638099"/>
    <lineage>
        <taxon>Bacteria</taxon>
        <taxon>Pseudomonadati</taxon>
        <taxon>Pseudomonadota</taxon>
        <taxon>Alphaproteobacteria</taxon>
        <taxon>Hyphomicrobiales</taxon>
        <taxon>Salinarimonadaceae</taxon>
        <taxon>Salinarimonas</taxon>
    </lineage>
</organism>
<name>A0A5B2VAH1_9HYPH</name>
<protein>
    <submittedName>
        <fullName evidence="2">DUF3489 domain-containing protein</fullName>
    </submittedName>
</protein>
<evidence type="ECO:0000313" key="3">
    <source>
        <dbReference type="Proteomes" id="UP000323142"/>
    </source>
</evidence>
<dbReference type="EMBL" id="VUOA01000030">
    <property type="protein sequence ID" value="KAA2235984.1"/>
    <property type="molecule type" value="Genomic_DNA"/>
</dbReference>
<dbReference type="InterPro" id="IPR021880">
    <property type="entry name" value="DUF3489"/>
</dbReference>
<dbReference type="RefSeq" id="WP_149819756.1">
    <property type="nucleotide sequence ID" value="NZ_VUOA01000030.1"/>
</dbReference>
<comment type="caution">
    <text evidence="2">The sequence shown here is derived from an EMBL/GenBank/DDBJ whole genome shotgun (WGS) entry which is preliminary data.</text>
</comment>
<dbReference type="Proteomes" id="UP000323142">
    <property type="component" value="Unassembled WGS sequence"/>
</dbReference>
<gene>
    <name evidence="2" type="ORF">F0L46_17125</name>
</gene>
<dbReference type="AlphaFoldDB" id="A0A5B2VAH1"/>
<evidence type="ECO:0000256" key="1">
    <source>
        <dbReference type="SAM" id="MobiDB-lite"/>
    </source>
</evidence>
<feature type="region of interest" description="Disordered" evidence="1">
    <location>
        <begin position="91"/>
        <end position="120"/>
    </location>
</feature>
<evidence type="ECO:0000313" key="2">
    <source>
        <dbReference type="EMBL" id="KAA2235984.1"/>
    </source>
</evidence>
<accession>A0A5B2VAH1</accession>
<feature type="compositionally biased region" description="Low complexity" evidence="1">
    <location>
        <begin position="104"/>
        <end position="114"/>
    </location>
</feature>
<sequence>MTALTPLTDTQLLLLSRASQRDDGLLVPVDTLRGGAARRVASKLLIAELVAEVPVGPDNPHWFRDEVAGRWVGLKVTPAGLRAIGIEAAGPDGAEASLTPEPIIPSIPRQPRQSASPREGTKRALVIGLLERPAGATLDELVAATGWLPHTTRAALTGLRQKGLTLAKSRNEASCTAYRIISDVPSPEPATTAADTHAEEV</sequence>